<dbReference type="EMBL" id="DWZA01000060">
    <property type="protein sequence ID" value="HJA71312.1"/>
    <property type="molecule type" value="Genomic_DNA"/>
</dbReference>
<dbReference type="PANTHER" id="PTHR43794:SF11">
    <property type="entry name" value="AMIDOHYDROLASE-RELATED DOMAIN-CONTAINING PROTEIN"/>
    <property type="match status" value="1"/>
</dbReference>
<dbReference type="CDD" id="cd01298">
    <property type="entry name" value="ATZ_TRZ_like"/>
    <property type="match status" value="1"/>
</dbReference>
<dbReference type="AlphaFoldDB" id="A0A9D2HI76"/>
<dbReference type="GO" id="GO:0016810">
    <property type="term" value="F:hydrolase activity, acting on carbon-nitrogen (but not peptide) bonds"/>
    <property type="evidence" value="ECO:0007669"/>
    <property type="project" value="InterPro"/>
</dbReference>
<evidence type="ECO:0000259" key="2">
    <source>
        <dbReference type="Pfam" id="PF01979"/>
    </source>
</evidence>
<dbReference type="PANTHER" id="PTHR43794">
    <property type="entry name" value="AMINOHYDROLASE SSNA-RELATED"/>
    <property type="match status" value="1"/>
</dbReference>
<accession>A0A9D2HI76</accession>
<evidence type="ECO:0000313" key="4">
    <source>
        <dbReference type="Proteomes" id="UP000823900"/>
    </source>
</evidence>
<dbReference type="SUPFAM" id="SSF51338">
    <property type="entry name" value="Composite domain of metallo-dependent hydrolases"/>
    <property type="match status" value="2"/>
</dbReference>
<evidence type="ECO:0000256" key="1">
    <source>
        <dbReference type="ARBA" id="ARBA00022801"/>
    </source>
</evidence>
<dbReference type="InterPro" id="IPR011059">
    <property type="entry name" value="Metal-dep_hydrolase_composite"/>
</dbReference>
<reference evidence="3" key="1">
    <citation type="journal article" date="2021" name="PeerJ">
        <title>Extensive microbial diversity within the chicken gut microbiome revealed by metagenomics and culture.</title>
        <authorList>
            <person name="Gilroy R."/>
            <person name="Ravi A."/>
            <person name="Getino M."/>
            <person name="Pursley I."/>
            <person name="Horton D.L."/>
            <person name="Alikhan N.F."/>
            <person name="Baker D."/>
            <person name="Gharbi K."/>
            <person name="Hall N."/>
            <person name="Watson M."/>
            <person name="Adriaenssens E.M."/>
            <person name="Foster-Nyarko E."/>
            <person name="Jarju S."/>
            <person name="Secka A."/>
            <person name="Antonio M."/>
            <person name="Oren A."/>
            <person name="Chaudhuri R.R."/>
            <person name="La Ragione R."/>
            <person name="Hildebrand F."/>
            <person name="Pallen M.J."/>
        </authorList>
    </citation>
    <scope>NUCLEOTIDE SEQUENCE</scope>
    <source>
        <strain evidence="3">CHK178-16964</strain>
    </source>
</reference>
<feature type="domain" description="Amidohydrolase-related" evidence="2">
    <location>
        <begin position="60"/>
        <end position="400"/>
    </location>
</feature>
<sequence length="428" mass="47551">MKIRFYDVKLMTMKDGTKIIPDGELWAEDGTITYSGPAAEAPDRGEISWDRQIDGKGNLIIPGFKDAHTHSAMTFLRSYADDLPLLDWLNKQVFPMEAKLSGDDIYHLSKLAVLEYLTSGITANFDMYMQPDQIAQASVDMGFRTVIVGGLNDFSFTLQEIEDSYNKLNHFHPLISYCLGFHAEYTTSRNLLEGMAALGRKYKAPIYAHNSESLSEVQQCVERTGMTPTVYLDSLGMFDYGGGGYHCVHMSDEDLEIFKRRGLYAVTNPGSNTKLASGIAPIQKMMDMGIGLAIGTDGPASNNCLDMFREMFLTTGLAKLRENDASAVDADRVLEMATAGGARAMGLKDCDTLEAGKRADLVMIDLHRPNMQPENNLSKNLVYSGSKENVKLTMVDGKILYENGEFFVGEDVEKIYEKANEIIGKYRE</sequence>
<protein>
    <submittedName>
        <fullName evidence="3">Amidohydrolase</fullName>
    </submittedName>
</protein>
<dbReference type="InterPro" id="IPR032466">
    <property type="entry name" value="Metal_Hydrolase"/>
</dbReference>
<dbReference type="InterPro" id="IPR006680">
    <property type="entry name" value="Amidohydro-rel"/>
</dbReference>
<proteinExistence type="predicted"/>
<keyword evidence="1" id="KW-0378">Hydrolase</keyword>
<dbReference type="SUPFAM" id="SSF51556">
    <property type="entry name" value="Metallo-dependent hydrolases"/>
    <property type="match status" value="1"/>
</dbReference>
<comment type="caution">
    <text evidence="3">The sequence shown here is derived from an EMBL/GenBank/DDBJ whole genome shotgun (WGS) entry which is preliminary data.</text>
</comment>
<dbReference type="Proteomes" id="UP000823900">
    <property type="component" value="Unassembled WGS sequence"/>
</dbReference>
<dbReference type="InterPro" id="IPR050287">
    <property type="entry name" value="MTA/SAH_deaminase"/>
</dbReference>
<name>A0A9D2HI76_9FIRM</name>
<reference evidence="3" key="2">
    <citation type="submission" date="2021-04" db="EMBL/GenBank/DDBJ databases">
        <authorList>
            <person name="Gilroy R."/>
        </authorList>
    </citation>
    <scope>NUCLEOTIDE SEQUENCE</scope>
    <source>
        <strain evidence="3">CHK178-16964</strain>
    </source>
</reference>
<dbReference type="Gene3D" id="3.20.20.140">
    <property type="entry name" value="Metal-dependent hydrolases"/>
    <property type="match status" value="1"/>
</dbReference>
<dbReference type="Pfam" id="PF01979">
    <property type="entry name" value="Amidohydro_1"/>
    <property type="match status" value="1"/>
</dbReference>
<organism evidence="3 4">
    <name type="scientific">Candidatus Lachnoclostridium stercoravium</name>
    <dbReference type="NCBI Taxonomy" id="2838633"/>
    <lineage>
        <taxon>Bacteria</taxon>
        <taxon>Bacillati</taxon>
        <taxon>Bacillota</taxon>
        <taxon>Clostridia</taxon>
        <taxon>Lachnospirales</taxon>
        <taxon>Lachnospiraceae</taxon>
    </lineage>
</organism>
<gene>
    <name evidence="3" type="ORF">IAA07_06980</name>
</gene>
<evidence type="ECO:0000313" key="3">
    <source>
        <dbReference type="EMBL" id="HJA71312.1"/>
    </source>
</evidence>
<dbReference type="Gene3D" id="2.30.40.10">
    <property type="entry name" value="Urease, subunit C, domain 1"/>
    <property type="match status" value="1"/>
</dbReference>